<dbReference type="EMBL" id="JAUFQC010000001">
    <property type="protein sequence ID" value="MDN3610743.1"/>
    <property type="molecule type" value="Genomic_DNA"/>
</dbReference>
<keyword evidence="1" id="KW-0472">Membrane</keyword>
<organism evidence="2 3">
    <name type="scientific">Vibrio ostreicida</name>
    <dbReference type="NCBI Taxonomy" id="526588"/>
    <lineage>
        <taxon>Bacteria</taxon>
        <taxon>Pseudomonadati</taxon>
        <taxon>Pseudomonadota</taxon>
        <taxon>Gammaproteobacteria</taxon>
        <taxon>Vibrionales</taxon>
        <taxon>Vibrionaceae</taxon>
        <taxon>Vibrio</taxon>
    </lineage>
</organism>
<keyword evidence="1" id="KW-1133">Transmembrane helix</keyword>
<gene>
    <name evidence="2" type="ORF">QWZ16_13620</name>
</gene>
<comment type="caution">
    <text evidence="2">The sequence shown here is derived from an EMBL/GenBank/DDBJ whole genome shotgun (WGS) entry which is preliminary data.</text>
</comment>
<evidence type="ECO:0000313" key="3">
    <source>
        <dbReference type="Proteomes" id="UP001238540"/>
    </source>
</evidence>
<accession>A0ABT8BUV3</accession>
<reference evidence="3" key="1">
    <citation type="journal article" date="2019" name="Int. J. Syst. Evol. Microbiol.">
        <title>The Global Catalogue of Microorganisms (GCM) 10K type strain sequencing project: providing services to taxonomists for standard genome sequencing and annotation.</title>
        <authorList>
            <consortium name="The Broad Institute Genomics Platform"/>
            <consortium name="The Broad Institute Genome Sequencing Center for Infectious Disease"/>
            <person name="Wu L."/>
            <person name="Ma J."/>
        </authorList>
    </citation>
    <scope>NUCLEOTIDE SEQUENCE [LARGE SCALE GENOMIC DNA]</scope>
    <source>
        <strain evidence="3">CECT 7398</strain>
    </source>
</reference>
<dbReference type="Proteomes" id="UP001238540">
    <property type="component" value="Unassembled WGS sequence"/>
</dbReference>
<protein>
    <submittedName>
        <fullName evidence="2">TypIV pilin</fullName>
    </submittedName>
</protein>
<keyword evidence="1" id="KW-0812">Transmembrane</keyword>
<proteinExistence type="predicted"/>
<dbReference type="RefSeq" id="WP_076585674.1">
    <property type="nucleotide sequence ID" value="NZ_JABEYA020000001.1"/>
</dbReference>
<name>A0ABT8BUV3_9VIBR</name>
<evidence type="ECO:0000256" key="1">
    <source>
        <dbReference type="SAM" id="Phobius"/>
    </source>
</evidence>
<sequence>MINSSKGGSLIEVLIASVLLAISALSLLKLQIYIESNAKASERKMTALSIAESVLERYTMPDEFFNQSHDFLTLSPFACQASPSCQAPTTEQYQTHCQVSAVVNMGTPFYRVDVEVCWWDRHGNKQSVNLSTGVSK</sequence>
<evidence type="ECO:0000313" key="2">
    <source>
        <dbReference type="EMBL" id="MDN3610743.1"/>
    </source>
</evidence>
<keyword evidence="3" id="KW-1185">Reference proteome</keyword>
<feature type="transmembrane region" description="Helical" evidence="1">
    <location>
        <begin position="13"/>
        <end position="34"/>
    </location>
</feature>